<keyword evidence="1" id="KW-0732">Signal</keyword>
<dbReference type="EMBL" id="MGKT01000006">
    <property type="protein sequence ID" value="OGN31122.1"/>
    <property type="molecule type" value="Genomic_DNA"/>
</dbReference>
<protein>
    <submittedName>
        <fullName evidence="2">Uncharacterized protein</fullName>
    </submittedName>
</protein>
<proteinExistence type="predicted"/>
<dbReference type="Proteomes" id="UP000177111">
    <property type="component" value="Unassembled WGS sequence"/>
</dbReference>
<organism evidence="2 3">
    <name type="scientific">Candidatus Yanofskybacteria bacterium RIFCSPLOWO2_02_FULL_44_18</name>
    <dbReference type="NCBI Taxonomy" id="1802705"/>
    <lineage>
        <taxon>Bacteria</taxon>
        <taxon>Candidatus Yanofskyibacteriota</taxon>
    </lineage>
</organism>
<accession>A0A1F8H0D3</accession>
<evidence type="ECO:0000313" key="2">
    <source>
        <dbReference type="EMBL" id="OGN31122.1"/>
    </source>
</evidence>
<name>A0A1F8H0D3_9BACT</name>
<gene>
    <name evidence="2" type="ORF">A3I96_02395</name>
</gene>
<evidence type="ECO:0000256" key="1">
    <source>
        <dbReference type="SAM" id="SignalP"/>
    </source>
</evidence>
<sequence>MIKYFAVAILVAASVLIPASAFAGYGGYSYPAYQYGQYGYPSYGYPSYGYPYGFRDDLGLLVNSHVQMINHYVAQFPRYYPNYPIQPCWYGGCYWAQW</sequence>
<reference evidence="2 3" key="1">
    <citation type="journal article" date="2016" name="Nat. Commun.">
        <title>Thousands of microbial genomes shed light on interconnected biogeochemical processes in an aquifer system.</title>
        <authorList>
            <person name="Anantharaman K."/>
            <person name="Brown C.T."/>
            <person name="Hug L.A."/>
            <person name="Sharon I."/>
            <person name="Castelle C.J."/>
            <person name="Probst A.J."/>
            <person name="Thomas B.C."/>
            <person name="Singh A."/>
            <person name="Wilkins M.J."/>
            <person name="Karaoz U."/>
            <person name="Brodie E.L."/>
            <person name="Williams K.H."/>
            <person name="Hubbard S.S."/>
            <person name="Banfield J.F."/>
        </authorList>
    </citation>
    <scope>NUCLEOTIDE SEQUENCE [LARGE SCALE GENOMIC DNA]</scope>
</reference>
<feature type="signal peptide" evidence="1">
    <location>
        <begin position="1"/>
        <end position="23"/>
    </location>
</feature>
<feature type="chain" id="PRO_5009535711" evidence="1">
    <location>
        <begin position="24"/>
        <end position="98"/>
    </location>
</feature>
<evidence type="ECO:0000313" key="3">
    <source>
        <dbReference type="Proteomes" id="UP000177111"/>
    </source>
</evidence>
<dbReference type="AlphaFoldDB" id="A0A1F8H0D3"/>
<comment type="caution">
    <text evidence="2">The sequence shown here is derived from an EMBL/GenBank/DDBJ whole genome shotgun (WGS) entry which is preliminary data.</text>
</comment>